<evidence type="ECO:0000313" key="2">
    <source>
        <dbReference type="EMBL" id="MFC0567408.1"/>
    </source>
</evidence>
<evidence type="ECO:0000313" key="3">
    <source>
        <dbReference type="Proteomes" id="UP001589894"/>
    </source>
</evidence>
<sequence>MTARSAWSNAGVGVGVLVVGLVAVCAGVLACGVGAWVFLGPVNYLGCGTERPNHVSEADLIGTYETRDGARMELKTGNMLVATALARDSDGARLDLSGPGTWTLQSGHTGAGDIDLSLTAKGRPGYLTSLYISGSRKQPWMYWFDGDPDGCNLYRFNRVA</sequence>
<accession>A0ABV6P552</accession>
<keyword evidence="1" id="KW-1133">Transmembrane helix</keyword>
<proteinExistence type="predicted"/>
<reference evidence="2 3" key="1">
    <citation type="submission" date="2024-09" db="EMBL/GenBank/DDBJ databases">
        <authorList>
            <person name="Sun Q."/>
            <person name="Mori K."/>
        </authorList>
    </citation>
    <scope>NUCLEOTIDE SEQUENCE [LARGE SCALE GENOMIC DNA]</scope>
    <source>
        <strain evidence="2 3">TBRC 2205</strain>
    </source>
</reference>
<dbReference type="Proteomes" id="UP001589894">
    <property type="component" value="Unassembled WGS sequence"/>
</dbReference>
<gene>
    <name evidence="2" type="ORF">ACFFHU_25125</name>
</gene>
<keyword evidence="3" id="KW-1185">Reference proteome</keyword>
<keyword evidence="1" id="KW-0812">Transmembrane</keyword>
<dbReference type="PROSITE" id="PS51257">
    <property type="entry name" value="PROKAR_LIPOPROTEIN"/>
    <property type="match status" value="1"/>
</dbReference>
<organism evidence="2 3">
    <name type="scientific">Plantactinospora siamensis</name>
    <dbReference type="NCBI Taxonomy" id="555372"/>
    <lineage>
        <taxon>Bacteria</taxon>
        <taxon>Bacillati</taxon>
        <taxon>Actinomycetota</taxon>
        <taxon>Actinomycetes</taxon>
        <taxon>Micromonosporales</taxon>
        <taxon>Micromonosporaceae</taxon>
        <taxon>Plantactinospora</taxon>
    </lineage>
</organism>
<evidence type="ECO:0000256" key="1">
    <source>
        <dbReference type="SAM" id="Phobius"/>
    </source>
</evidence>
<protein>
    <submittedName>
        <fullName evidence="2">Uncharacterized protein</fullName>
    </submittedName>
</protein>
<dbReference type="EMBL" id="JBHLUE010000023">
    <property type="protein sequence ID" value="MFC0567408.1"/>
    <property type="molecule type" value="Genomic_DNA"/>
</dbReference>
<keyword evidence="1" id="KW-0472">Membrane</keyword>
<feature type="transmembrane region" description="Helical" evidence="1">
    <location>
        <begin position="12"/>
        <end position="39"/>
    </location>
</feature>
<comment type="caution">
    <text evidence="2">The sequence shown here is derived from an EMBL/GenBank/DDBJ whole genome shotgun (WGS) entry which is preliminary data.</text>
</comment>
<dbReference type="RefSeq" id="WP_377342709.1">
    <property type="nucleotide sequence ID" value="NZ_JBHLUE010000023.1"/>
</dbReference>
<name>A0ABV6P552_9ACTN</name>